<feature type="domain" description="HTH marR-type" evidence="1">
    <location>
        <begin position="34"/>
        <end position="91"/>
    </location>
</feature>
<dbReference type="Pfam" id="PF12802">
    <property type="entry name" value="MarR_2"/>
    <property type="match status" value="1"/>
</dbReference>
<organism evidence="2 3">
    <name type="scientific">Microbacterium testaceum</name>
    <name type="common">Aureobacterium testaceum</name>
    <name type="synonym">Brevibacterium testaceum</name>
    <dbReference type="NCBI Taxonomy" id="2033"/>
    <lineage>
        <taxon>Bacteria</taxon>
        <taxon>Bacillati</taxon>
        <taxon>Actinomycetota</taxon>
        <taxon>Actinomycetes</taxon>
        <taxon>Micrococcales</taxon>
        <taxon>Microbacteriaceae</taxon>
        <taxon>Microbacterium</taxon>
    </lineage>
</organism>
<protein>
    <recommendedName>
        <fullName evidence="1">HTH marR-type domain-containing protein</fullName>
    </recommendedName>
</protein>
<dbReference type="SUPFAM" id="SSF46785">
    <property type="entry name" value="Winged helix' DNA-binding domain"/>
    <property type="match status" value="1"/>
</dbReference>
<reference evidence="2 3" key="1">
    <citation type="submission" date="2019-06" db="EMBL/GenBank/DDBJ databases">
        <title>Whole genome shotgun sequence of Microbacterium testaceum NBRC 12675.</title>
        <authorList>
            <person name="Hosoyama A."/>
            <person name="Uohara A."/>
            <person name="Ohji S."/>
            <person name="Ichikawa N."/>
        </authorList>
    </citation>
    <scope>NUCLEOTIDE SEQUENCE [LARGE SCALE GENOMIC DNA]</scope>
    <source>
        <strain evidence="2 3">NBRC 12675</strain>
    </source>
</reference>
<dbReference type="Proteomes" id="UP000319525">
    <property type="component" value="Unassembled WGS sequence"/>
</dbReference>
<dbReference type="InterPro" id="IPR039422">
    <property type="entry name" value="MarR/SlyA-like"/>
</dbReference>
<dbReference type="PANTHER" id="PTHR33164">
    <property type="entry name" value="TRANSCRIPTIONAL REGULATOR, MARR FAMILY"/>
    <property type="match status" value="1"/>
</dbReference>
<dbReference type="InterPro" id="IPR036388">
    <property type="entry name" value="WH-like_DNA-bd_sf"/>
</dbReference>
<dbReference type="AlphaFoldDB" id="A0A4Y3QNY9"/>
<dbReference type="RefSeq" id="WP_103205906.1">
    <property type="nucleotide sequence ID" value="NZ_BJML01000007.1"/>
</dbReference>
<name>A0A4Y3QNY9_MICTE</name>
<sequence>MTALAHDISPISLALARYLFERTRCLAEARRTMGLNDIDVVAIIHVARNPGVRPSDLRRHLGITGAGVTTIVDRLVRRDVLRREFDPDDRRVTHVYAMVDLTTDPWRCLTRFDDAFEAALANVGSELQESVAAVLDTATRSAALAPSAS</sequence>
<dbReference type="Gene3D" id="1.10.10.10">
    <property type="entry name" value="Winged helix-like DNA-binding domain superfamily/Winged helix DNA-binding domain"/>
    <property type="match status" value="1"/>
</dbReference>
<dbReference type="EMBL" id="BJML01000007">
    <property type="protein sequence ID" value="GEB46383.1"/>
    <property type="molecule type" value="Genomic_DNA"/>
</dbReference>
<proteinExistence type="predicted"/>
<dbReference type="InterPro" id="IPR000835">
    <property type="entry name" value="HTH_MarR-typ"/>
</dbReference>
<dbReference type="GO" id="GO:0003700">
    <property type="term" value="F:DNA-binding transcription factor activity"/>
    <property type="evidence" value="ECO:0007669"/>
    <property type="project" value="InterPro"/>
</dbReference>
<evidence type="ECO:0000259" key="1">
    <source>
        <dbReference type="Pfam" id="PF12802"/>
    </source>
</evidence>
<evidence type="ECO:0000313" key="2">
    <source>
        <dbReference type="EMBL" id="GEB46383.1"/>
    </source>
</evidence>
<gene>
    <name evidence="2" type="ORF">MTE01_23280</name>
</gene>
<dbReference type="InterPro" id="IPR036390">
    <property type="entry name" value="WH_DNA-bd_sf"/>
</dbReference>
<evidence type="ECO:0000313" key="3">
    <source>
        <dbReference type="Proteomes" id="UP000319525"/>
    </source>
</evidence>
<comment type="caution">
    <text evidence="2">The sequence shown here is derived from an EMBL/GenBank/DDBJ whole genome shotgun (WGS) entry which is preliminary data.</text>
</comment>
<dbReference type="GO" id="GO:0006950">
    <property type="term" value="P:response to stress"/>
    <property type="evidence" value="ECO:0007669"/>
    <property type="project" value="TreeGrafter"/>
</dbReference>
<dbReference type="OrthoDB" id="162531at2"/>
<dbReference type="GeneID" id="57145016"/>
<accession>A0A4Y3QNY9</accession>
<dbReference type="PANTHER" id="PTHR33164:SF43">
    <property type="entry name" value="HTH-TYPE TRANSCRIPTIONAL REPRESSOR YETL"/>
    <property type="match status" value="1"/>
</dbReference>